<dbReference type="Proteomes" id="UP000823588">
    <property type="component" value="Unassembled WGS sequence"/>
</dbReference>
<dbReference type="OrthoDB" id="327028at2157"/>
<sequence>MNDITGDAAETLFEARSESHTYRVTLDDERTFEVTTTDFEYESAAEDEEGKGYLQCTIEFFEAPELHLKPDRHATDLGEIGIVETNDSWGTPTLHARVQHVEDNDIIRWEYPVLGTIATVEEADK</sequence>
<reference evidence="1" key="1">
    <citation type="submission" date="2021-03" db="EMBL/GenBank/DDBJ databases">
        <title>Genomic Encyclopedia of Type Strains, Phase IV (KMG-IV): sequencing the most valuable type-strain genomes for metagenomic binning, comparative biology and taxonomic classification.</title>
        <authorList>
            <person name="Goeker M."/>
        </authorList>
    </citation>
    <scope>NUCLEOTIDE SEQUENCE</scope>
    <source>
        <strain evidence="1">DSM 23564</strain>
    </source>
</reference>
<dbReference type="RefSeq" id="WP_209486719.1">
    <property type="nucleotide sequence ID" value="NZ_JAGGKQ010000027.1"/>
</dbReference>
<dbReference type="AlphaFoldDB" id="A0A8T4GGN1"/>
<gene>
    <name evidence="1" type="ORF">J2751_002739</name>
</gene>
<comment type="caution">
    <text evidence="1">The sequence shown here is derived from an EMBL/GenBank/DDBJ whole genome shotgun (WGS) entry which is preliminary data.</text>
</comment>
<name>A0A8T4GGN1_9EURY</name>
<evidence type="ECO:0000313" key="2">
    <source>
        <dbReference type="Proteomes" id="UP000823588"/>
    </source>
</evidence>
<dbReference type="EMBL" id="JAGGKQ010000027">
    <property type="protein sequence ID" value="MBP1923694.1"/>
    <property type="molecule type" value="Genomic_DNA"/>
</dbReference>
<organism evidence="1 2">
    <name type="scientific">Halorubrum alkaliphilum</name>
    <dbReference type="NCBI Taxonomy" id="261290"/>
    <lineage>
        <taxon>Archaea</taxon>
        <taxon>Methanobacteriati</taxon>
        <taxon>Methanobacteriota</taxon>
        <taxon>Stenosarchaea group</taxon>
        <taxon>Halobacteria</taxon>
        <taxon>Halobacteriales</taxon>
        <taxon>Haloferacaceae</taxon>
        <taxon>Halorubrum</taxon>
    </lineage>
</organism>
<accession>A0A8T4GGN1</accession>
<keyword evidence="2" id="KW-1185">Reference proteome</keyword>
<evidence type="ECO:0000313" key="1">
    <source>
        <dbReference type="EMBL" id="MBP1923694.1"/>
    </source>
</evidence>
<protein>
    <submittedName>
        <fullName evidence="1">Uncharacterized protein</fullName>
    </submittedName>
</protein>
<proteinExistence type="predicted"/>